<protein>
    <submittedName>
        <fullName evidence="1">Uncharacterized protein</fullName>
    </submittedName>
</protein>
<dbReference type="RefSeq" id="WP_043408074.1">
    <property type="nucleotide sequence ID" value="NZ_JPMI01000280.1"/>
</dbReference>
<gene>
    <name evidence="1" type="ORF">Q664_40060</name>
</gene>
<dbReference type="Proteomes" id="UP000028547">
    <property type="component" value="Unassembled WGS sequence"/>
</dbReference>
<evidence type="ECO:0000313" key="1">
    <source>
        <dbReference type="EMBL" id="KFA88621.1"/>
    </source>
</evidence>
<sequence length="256" mass="27750">MMVTNYALPFVFEVPPRNPWEGQRTVELTIETVAPLSTADADLLQDNVFPFWMLASSGALSMEAGAQPHPAPEQPSFSGSAQSARFIFDGWRLDERASHCLLCLLLAAHADVPLKRVRISSAGLVPRPITVDPKLEEPYPQAPSKLPFPWSIEDSENDVRELQITFAAALSDEQWELVAGELTSAGIAIAAGAYGVAPVPPEDCGCLPSEDVEHSDNELRWALEKCRFHPAALEGLIGVCVSLHHHVAPIVGVTIT</sequence>
<comment type="caution">
    <text evidence="1">The sequence shown here is derived from an EMBL/GenBank/DDBJ whole genome shotgun (WGS) entry which is preliminary data.</text>
</comment>
<accession>A0A084SJI6</accession>
<name>A0A084SJI6_9BACT</name>
<evidence type="ECO:0000313" key="2">
    <source>
        <dbReference type="Proteomes" id="UP000028547"/>
    </source>
</evidence>
<dbReference type="AlphaFoldDB" id="A0A084SJI6"/>
<organism evidence="1 2">
    <name type="scientific">Archangium violaceum Cb vi76</name>
    <dbReference type="NCBI Taxonomy" id="1406225"/>
    <lineage>
        <taxon>Bacteria</taxon>
        <taxon>Pseudomonadati</taxon>
        <taxon>Myxococcota</taxon>
        <taxon>Myxococcia</taxon>
        <taxon>Myxococcales</taxon>
        <taxon>Cystobacterineae</taxon>
        <taxon>Archangiaceae</taxon>
        <taxon>Archangium</taxon>
    </lineage>
</organism>
<dbReference type="EMBL" id="JPMI01000280">
    <property type="protein sequence ID" value="KFA88621.1"/>
    <property type="molecule type" value="Genomic_DNA"/>
</dbReference>
<proteinExistence type="predicted"/>
<reference evidence="1 2" key="1">
    <citation type="submission" date="2014-07" db="EMBL/GenBank/DDBJ databases">
        <title>Draft Genome Sequence of Gephyronic Acid Producer, Cystobacter violaceus Strain Cb vi76.</title>
        <authorList>
            <person name="Stevens D.C."/>
            <person name="Young J."/>
            <person name="Carmichael R."/>
            <person name="Tan J."/>
            <person name="Taylor R.E."/>
        </authorList>
    </citation>
    <scope>NUCLEOTIDE SEQUENCE [LARGE SCALE GENOMIC DNA]</scope>
    <source>
        <strain evidence="1 2">Cb vi76</strain>
    </source>
</reference>